<name>A0A497ZTH4_9RHOB</name>
<feature type="chain" id="PRO_5019808287" description="Collagen triple helix repeat protein" evidence="2">
    <location>
        <begin position="26"/>
        <end position="218"/>
    </location>
</feature>
<evidence type="ECO:0000256" key="1">
    <source>
        <dbReference type="SAM" id="MobiDB-lite"/>
    </source>
</evidence>
<gene>
    <name evidence="3" type="ORF">CLV75_1277</name>
</gene>
<keyword evidence="2" id="KW-0732">Signal</keyword>
<reference evidence="3 4" key="1">
    <citation type="submission" date="2018-10" db="EMBL/GenBank/DDBJ databases">
        <title>Genomic Encyclopedia of Archaeal and Bacterial Type Strains, Phase II (KMG-II): from individual species to whole genera.</title>
        <authorList>
            <person name="Goeker M."/>
        </authorList>
    </citation>
    <scope>NUCLEOTIDE SEQUENCE [LARGE SCALE GENOMIC DNA]</scope>
    <source>
        <strain evidence="3 4">DSM 29317</strain>
    </source>
</reference>
<feature type="region of interest" description="Disordered" evidence="1">
    <location>
        <begin position="98"/>
        <end position="218"/>
    </location>
</feature>
<feature type="signal peptide" evidence="2">
    <location>
        <begin position="1"/>
        <end position="25"/>
    </location>
</feature>
<protein>
    <recommendedName>
        <fullName evidence="5">Collagen triple helix repeat protein</fullName>
    </recommendedName>
</protein>
<dbReference type="EMBL" id="RCCT01000001">
    <property type="protein sequence ID" value="RLK11277.1"/>
    <property type="molecule type" value="Genomic_DNA"/>
</dbReference>
<sequence>MGKSMKTEMVALVAAPFIGVMSSSAAVAEAQVCTVNTARSAANSGDYGSLCDCSHVTPGFIKHLQKRSDLPDILQNTSALCPGLTNLLVDLPTASITGASTGEDRSSDPNLRSAVAEKDEDTGPNAGGGTGAGEGDTPGNGGGEPGDGGDNPGDGGSNPGDGGDKPGKGGDKPGKGGGKGGHGGDKPGKGGAKGNNGGGNGSEGASPGRGKNANNDEG</sequence>
<organism evidence="3 4">
    <name type="scientific">Ruegeria conchae</name>
    <dbReference type="NCBI Taxonomy" id="981384"/>
    <lineage>
        <taxon>Bacteria</taxon>
        <taxon>Pseudomonadati</taxon>
        <taxon>Pseudomonadota</taxon>
        <taxon>Alphaproteobacteria</taxon>
        <taxon>Rhodobacterales</taxon>
        <taxon>Roseobacteraceae</taxon>
        <taxon>Ruegeria</taxon>
    </lineage>
</organism>
<dbReference type="AlphaFoldDB" id="A0A497ZTH4"/>
<feature type="compositionally biased region" description="Gly residues" evidence="1">
    <location>
        <begin position="125"/>
        <end position="161"/>
    </location>
</feature>
<proteinExistence type="predicted"/>
<evidence type="ECO:0000313" key="3">
    <source>
        <dbReference type="EMBL" id="RLK11277.1"/>
    </source>
</evidence>
<evidence type="ECO:0000256" key="2">
    <source>
        <dbReference type="SAM" id="SignalP"/>
    </source>
</evidence>
<comment type="caution">
    <text evidence="3">The sequence shown here is derived from an EMBL/GenBank/DDBJ whole genome shotgun (WGS) entry which is preliminary data.</text>
</comment>
<keyword evidence="4" id="KW-1185">Reference proteome</keyword>
<evidence type="ECO:0000313" key="4">
    <source>
        <dbReference type="Proteomes" id="UP000271700"/>
    </source>
</evidence>
<accession>A0A497ZTH4</accession>
<feature type="compositionally biased region" description="Gly residues" evidence="1">
    <location>
        <begin position="189"/>
        <end position="202"/>
    </location>
</feature>
<evidence type="ECO:0008006" key="5">
    <source>
        <dbReference type="Google" id="ProtNLM"/>
    </source>
</evidence>
<feature type="compositionally biased region" description="Basic and acidic residues" evidence="1">
    <location>
        <begin position="162"/>
        <end position="174"/>
    </location>
</feature>
<dbReference type="STRING" id="981384.GCA_000192475_01723"/>
<dbReference type="Proteomes" id="UP000271700">
    <property type="component" value="Unassembled WGS sequence"/>
</dbReference>